<dbReference type="InterPro" id="IPR030381">
    <property type="entry name" value="G_DYNAMIN_dom"/>
</dbReference>
<evidence type="ECO:0000259" key="1">
    <source>
        <dbReference type="PROSITE" id="PS51388"/>
    </source>
</evidence>
<dbReference type="GeneID" id="18810217"/>
<feature type="domain" description="GED" evidence="1">
    <location>
        <begin position="623"/>
        <end position="719"/>
    </location>
</feature>
<dbReference type="GO" id="GO:0003924">
    <property type="term" value="F:GTPase activity"/>
    <property type="evidence" value="ECO:0007669"/>
    <property type="project" value="InterPro"/>
</dbReference>
<name>F8NQD9_SERL9</name>
<organism>
    <name type="scientific">Serpula lacrymans var. lacrymans (strain S7.9)</name>
    <name type="common">Dry rot fungus</name>
    <dbReference type="NCBI Taxonomy" id="578457"/>
    <lineage>
        <taxon>Eukaryota</taxon>
        <taxon>Fungi</taxon>
        <taxon>Dikarya</taxon>
        <taxon>Basidiomycota</taxon>
        <taxon>Agaricomycotina</taxon>
        <taxon>Agaricomycetes</taxon>
        <taxon>Agaricomycetidae</taxon>
        <taxon>Boletales</taxon>
        <taxon>Coniophorineae</taxon>
        <taxon>Serpulaceae</taxon>
        <taxon>Serpula</taxon>
    </lineage>
</organism>
<dbReference type="GO" id="GO:0006897">
    <property type="term" value="P:endocytosis"/>
    <property type="evidence" value="ECO:0007669"/>
    <property type="project" value="TreeGrafter"/>
</dbReference>
<dbReference type="Pfam" id="PF00350">
    <property type="entry name" value="Dynamin_N"/>
    <property type="match status" value="1"/>
</dbReference>
<dbReference type="Proteomes" id="UP000008064">
    <property type="component" value="Unassembled WGS sequence"/>
</dbReference>
<dbReference type="PANTHER" id="PTHR11566">
    <property type="entry name" value="DYNAMIN"/>
    <property type="match status" value="1"/>
</dbReference>
<dbReference type="InterPro" id="IPR003130">
    <property type="entry name" value="GED"/>
</dbReference>
<dbReference type="RefSeq" id="XP_007316242.1">
    <property type="nucleotide sequence ID" value="XM_007316180.1"/>
</dbReference>
<dbReference type="PANTHER" id="PTHR11566:SF21">
    <property type="entry name" value="DYNAMIN RELATED PROTEIN 1, ISOFORM A"/>
    <property type="match status" value="1"/>
</dbReference>
<dbReference type="GO" id="GO:0008017">
    <property type="term" value="F:microtubule binding"/>
    <property type="evidence" value="ECO:0007669"/>
    <property type="project" value="TreeGrafter"/>
</dbReference>
<dbReference type="HOGENOM" id="CLU_008964_4_1_1"/>
<dbReference type="InterPro" id="IPR045063">
    <property type="entry name" value="Dynamin_N"/>
</dbReference>
<dbReference type="SUPFAM" id="SSF52540">
    <property type="entry name" value="P-loop containing nucleoside triphosphate hydrolases"/>
    <property type="match status" value="1"/>
</dbReference>
<dbReference type="InterPro" id="IPR022812">
    <property type="entry name" value="Dynamin"/>
</dbReference>
<dbReference type="PROSITE" id="PS51718">
    <property type="entry name" value="G_DYNAMIN_2"/>
    <property type="match status" value="1"/>
</dbReference>
<accession>F8NQD9</accession>
<dbReference type="CDD" id="cd08771">
    <property type="entry name" value="DLP_1"/>
    <property type="match status" value="1"/>
</dbReference>
<dbReference type="SMART" id="SM00053">
    <property type="entry name" value="DYNc"/>
    <property type="match status" value="1"/>
</dbReference>
<sequence>MPGDAFNSYDAETIPSNGVGLSESRLSEDRRKLLDLVNRLHSTGVQIDMDLPMIAVIGSQSAGKSSLIESISGITLPRAAGTCTRCPTECRLSHSDEPWKCLVSLRFITGSNGQPLDQVRNKKFGPPITDKAEVEDRIRRAQRAILNPGKPFLDYLQGGLRATERTELSFSKNCVSLAISGPDVPDLSFCDLPGLIASVSQGGNAEKPSCLILSTVACETDFENQGAHQLAQAFDREGARTVGVLTKPDRMPSGEESGWLKFIENKRETLANGCAQELNHGLTWADARKQESEFFMKQPWSSLDSTYQGRLRTGNLTRCLRIQDDVYNLLKTTDAEIRELPEAPSTDSVGEVIRLVNQFLRALTRRLEGTPDANGLLQAIRPKQEQSKKALQATAPNFQLWSERDQSKNKNTLLPPDFLFIEEDKDTNEEPKVEDSSKKIYNDEVLKFAHNALTRELPDNYPFVVQKAYIQRFIEQWHGPSMSFFDSVRNILKDDLEKLVTEHFAKTGKGHLKKRVMSALSVIEHLDKCASKSQKHIEWLLEVEKPPLTLNVHYYSDYKDKFLSYYKGRRGRGTQILKSLISPQSLEKESSEAARSSINIALSELTKAGLDGVKAADFMKLCPMDPMEPALVIMAVAYKRFADMIPMAIDHDLVRGLETGPERILIKNLEATGTGGYERCQLLLEEQHSTRIRREELQKKRKRLNTAKDELRQLHTYGQGGTYP</sequence>
<dbReference type="InterPro" id="IPR001401">
    <property type="entry name" value="Dynamin_GTPase"/>
</dbReference>
<dbReference type="Gene3D" id="3.40.50.300">
    <property type="entry name" value="P-loop containing nucleotide triphosphate hydrolases"/>
    <property type="match status" value="1"/>
</dbReference>
<dbReference type="GO" id="GO:0005525">
    <property type="term" value="F:GTP binding"/>
    <property type="evidence" value="ECO:0007669"/>
    <property type="project" value="InterPro"/>
</dbReference>
<dbReference type="InterPro" id="IPR027417">
    <property type="entry name" value="P-loop_NTPase"/>
</dbReference>
<evidence type="ECO:0008006" key="4">
    <source>
        <dbReference type="Google" id="ProtNLM"/>
    </source>
</evidence>
<dbReference type="OrthoDB" id="5061070at2759"/>
<evidence type="ECO:0000259" key="2">
    <source>
        <dbReference type="PROSITE" id="PS51718"/>
    </source>
</evidence>
<evidence type="ECO:0000313" key="3">
    <source>
        <dbReference type="EMBL" id="EGO26069.1"/>
    </source>
</evidence>
<dbReference type="Gene3D" id="1.20.120.1240">
    <property type="entry name" value="Dynamin, middle domain"/>
    <property type="match status" value="1"/>
</dbReference>
<reference evidence="3" key="1">
    <citation type="submission" date="2011-04" db="EMBL/GenBank/DDBJ databases">
        <title>Evolution of plant cell wall degrading machinery underlies the functional diversity of forest fungi.</title>
        <authorList>
            <consortium name="US DOE Joint Genome Institute (JGI-PGF)"/>
            <person name="Eastwood D.C."/>
            <person name="Floudas D."/>
            <person name="Binder M."/>
            <person name="Majcherczyk A."/>
            <person name="Schneider P."/>
            <person name="Aerts A."/>
            <person name="Asiegbu F.O."/>
            <person name="Baker S.E."/>
            <person name="Barry K."/>
            <person name="Bendiksby M."/>
            <person name="Blumentritt M."/>
            <person name="Coutinho P.M."/>
            <person name="Cullen D."/>
            <person name="Cullen D."/>
            <person name="Gathman A."/>
            <person name="Goodell B."/>
            <person name="Henrissat B."/>
            <person name="Ihrmark K."/>
            <person name="Kauserud H."/>
            <person name="Kohler A."/>
            <person name="LaButti K."/>
            <person name="Lapidus A."/>
            <person name="Lavin J.L."/>
            <person name="Lee Y.-H."/>
            <person name="Lindquist E."/>
            <person name="Lilly W."/>
            <person name="Lucas S."/>
            <person name="Morin E."/>
            <person name="Murat C."/>
            <person name="Oguiza J.A."/>
            <person name="Park J."/>
            <person name="Pisabarro A.G."/>
            <person name="Riley R."/>
            <person name="Rosling A."/>
            <person name="Salamov A."/>
            <person name="Schmidt O."/>
            <person name="Schmutz J."/>
            <person name="Skrede I."/>
            <person name="Stenlid J."/>
            <person name="Wiebenga A."/>
            <person name="Xie X."/>
            <person name="Kues U."/>
            <person name="Hibbett D.S."/>
            <person name="Hoffmeister D."/>
            <person name="Hogberg N."/>
            <person name="Martin F."/>
            <person name="Grigoriev I.V."/>
            <person name="Watkinson S.C."/>
        </authorList>
    </citation>
    <scope>NUCLEOTIDE SEQUENCE</scope>
    <source>
        <strain evidence="3">S7.9</strain>
    </source>
</reference>
<dbReference type="GO" id="GO:0016020">
    <property type="term" value="C:membrane"/>
    <property type="evidence" value="ECO:0007669"/>
    <property type="project" value="TreeGrafter"/>
</dbReference>
<dbReference type="GO" id="GO:0048312">
    <property type="term" value="P:intracellular distribution of mitochondria"/>
    <property type="evidence" value="ECO:0007669"/>
    <property type="project" value="TreeGrafter"/>
</dbReference>
<dbReference type="GO" id="GO:0000266">
    <property type="term" value="P:mitochondrial fission"/>
    <property type="evidence" value="ECO:0007669"/>
    <property type="project" value="TreeGrafter"/>
</dbReference>
<dbReference type="AlphaFoldDB" id="F8NQD9"/>
<protein>
    <recommendedName>
        <fullName evidence="4">GED domain-containing protein</fullName>
    </recommendedName>
</protein>
<dbReference type="PRINTS" id="PR00195">
    <property type="entry name" value="DYNAMIN"/>
</dbReference>
<dbReference type="GO" id="GO:0005739">
    <property type="term" value="C:mitochondrion"/>
    <property type="evidence" value="ECO:0007669"/>
    <property type="project" value="TreeGrafter"/>
</dbReference>
<proteinExistence type="predicted"/>
<dbReference type="EMBL" id="GL945432">
    <property type="protein sequence ID" value="EGO26069.1"/>
    <property type="molecule type" value="Genomic_DNA"/>
</dbReference>
<dbReference type="InterPro" id="IPR020850">
    <property type="entry name" value="GED_dom"/>
</dbReference>
<feature type="domain" description="Dynamin-type G" evidence="2">
    <location>
        <begin position="48"/>
        <end position="331"/>
    </location>
</feature>
<dbReference type="Pfam" id="PF02212">
    <property type="entry name" value="GED"/>
    <property type="match status" value="1"/>
</dbReference>
<dbReference type="KEGG" id="sla:SERLADRAFT_367701"/>
<dbReference type="PROSITE" id="PS51388">
    <property type="entry name" value="GED"/>
    <property type="match status" value="1"/>
</dbReference>
<dbReference type="GO" id="GO:0016559">
    <property type="term" value="P:peroxisome fission"/>
    <property type="evidence" value="ECO:0007669"/>
    <property type="project" value="TreeGrafter"/>
</dbReference>
<gene>
    <name evidence="3" type="ORF">SERLADRAFT_367701</name>
</gene>
<dbReference type="GO" id="GO:0005874">
    <property type="term" value="C:microtubule"/>
    <property type="evidence" value="ECO:0007669"/>
    <property type="project" value="TreeGrafter"/>
</dbReference>